<dbReference type="STRING" id="41688.A0A2N3N642"/>
<evidence type="ECO:0000256" key="1">
    <source>
        <dbReference type="ARBA" id="ARBA00004141"/>
    </source>
</evidence>
<evidence type="ECO:0000313" key="10">
    <source>
        <dbReference type="Proteomes" id="UP000233524"/>
    </source>
</evidence>
<keyword evidence="5 8" id="KW-1133">Transmembrane helix</keyword>
<dbReference type="InParanoid" id="A0A2N3N642"/>
<evidence type="ECO:0000256" key="7">
    <source>
        <dbReference type="PIRNR" id="PIRNR010045"/>
    </source>
</evidence>
<comment type="similarity">
    <text evidence="2 7">Belongs to the EMC3 family.</text>
</comment>
<keyword evidence="6 8" id="KW-0472">Membrane</keyword>
<evidence type="ECO:0000256" key="5">
    <source>
        <dbReference type="ARBA" id="ARBA00022989"/>
    </source>
</evidence>
<dbReference type="SMART" id="SM01415">
    <property type="entry name" value="DUF106"/>
    <property type="match status" value="1"/>
</dbReference>
<evidence type="ECO:0000256" key="2">
    <source>
        <dbReference type="ARBA" id="ARBA00005376"/>
    </source>
</evidence>
<keyword evidence="10" id="KW-1185">Reference proteome</keyword>
<accession>A0A2N3N642</accession>
<dbReference type="InterPro" id="IPR002809">
    <property type="entry name" value="EMC3/TMCO1"/>
</dbReference>
<dbReference type="PANTHER" id="PTHR13116:SF5">
    <property type="entry name" value="ER MEMBRANE PROTEIN COMPLEX SUBUNIT 3"/>
    <property type="match status" value="1"/>
</dbReference>
<feature type="transmembrane region" description="Helical" evidence="8">
    <location>
        <begin position="179"/>
        <end position="197"/>
    </location>
</feature>
<sequence length="259" mass="29154">MAQVPAQMIHRDPQLLYWILFPITIVMILTGVLRHYAAVFLANTPKKLEKPAMREQRSLLHGISVKNNFHVLSRKSFETRRDYLISAFESGAFLKDPDRKGQPAPNPLTDPGAMDGMMGMMKNNMAMIIPNTLIMSWINAFFSGYVIMKLPFPITIKFKSMLQAGVATKDMDPRWMSSISWYFLCIFGLQSVFNFLLGSDNAANQIAAQMGQMGPQAQMFGPGQDPDKQFQAEAENLAVIDHYSVLDGIEDRLLESVRA</sequence>
<dbReference type="GO" id="GO:0034975">
    <property type="term" value="P:protein folding in endoplasmic reticulum"/>
    <property type="evidence" value="ECO:0007669"/>
    <property type="project" value="TreeGrafter"/>
</dbReference>
<dbReference type="FunCoup" id="A0A2N3N642">
    <property type="interactions" value="422"/>
</dbReference>
<feature type="transmembrane region" description="Helical" evidence="8">
    <location>
        <begin position="15"/>
        <end position="37"/>
    </location>
</feature>
<dbReference type="Pfam" id="PF01956">
    <property type="entry name" value="EMC3_TMCO1"/>
    <property type="match status" value="1"/>
</dbReference>
<name>A0A2N3N642_9PEZI</name>
<evidence type="ECO:0000256" key="3">
    <source>
        <dbReference type="ARBA" id="ARBA00020822"/>
    </source>
</evidence>
<dbReference type="VEuPathDB" id="FungiDB:jhhlp_006518"/>
<evidence type="ECO:0000313" key="9">
    <source>
        <dbReference type="EMBL" id="PKS07909.1"/>
    </source>
</evidence>
<dbReference type="Proteomes" id="UP000233524">
    <property type="component" value="Unassembled WGS sequence"/>
</dbReference>
<dbReference type="InterPro" id="IPR008568">
    <property type="entry name" value="EMC3"/>
</dbReference>
<keyword evidence="4 8" id="KW-0812">Transmembrane</keyword>
<dbReference type="EMBL" id="NLAX01000701">
    <property type="protein sequence ID" value="PKS07909.1"/>
    <property type="molecule type" value="Genomic_DNA"/>
</dbReference>
<evidence type="ECO:0000256" key="4">
    <source>
        <dbReference type="ARBA" id="ARBA00022692"/>
    </source>
</evidence>
<comment type="caution">
    <text evidence="9">The sequence shown here is derived from an EMBL/GenBank/DDBJ whole genome shotgun (WGS) entry which is preliminary data.</text>
</comment>
<comment type="subcellular location">
    <subcellularLocation>
        <location evidence="1">Membrane</location>
        <topology evidence="1">Multi-pass membrane protein</topology>
    </subcellularLocation>
</comment>
<comment type="function">
    <text evidence="7">The EMC seems to be required for efficient folding of proteins in the endoplasmic reticulum (ER).</text>
</comment>
<dbReference type="GO" id="GO:0072546">
    <property type="term" value="C:EMC complex"/>
    <property type="evidence" value="ECO:0007669"/>
    <property type="project" value="TreeGrafter"/>
</dbReference>
<proteinExistence type="inferred from homology"/>
<organism evidence="9 10">
    <name type="scientific">Lomentospora prolificans</name>
    <dbReference type="NCBI Taxonomy" id="41688"/>
    <lineage>
        <taxon>Eukaryota</taxon>
        <taxon>Fungi</taxon>
        <taxon>Dikarya</taxon>
        <taxon>Ascomycota</taxon>
        <taxon>Pezizomycotina</taxon>
        <taxon>Sordariomycetes</taxon>
        <taxon>Hypocreomycetidae</taxon>
        <taxon>Microascales</taxon>
        <taxon>Microascaceae</taxon>
        <taxon>Lomentospora</taxon>
    </lineage>
</organism>
<reference evidence="9 10" key="1">
    <citation type="journal article" date="2017" name="G3 (Bethesda)">
        <title>First Draft Genome Sequence of the Pathogenic Fungus Lomentospora prolificans (Formerly Scedosporium prolificans).</title>
        <authorList>
            <person name="Luo R."/>
            <person name="Zimin A."/>
            <person name="Workman R."/>
            <person name="Fan Y."/>
            <person name="Pertea G."/>
            <person name="Grossman N."/>
            <person name="Wear M.P."/>
            <person name="Jia B."/>
            <person name="Miller H."/>
            <person name="Casadevall A."/>
            <person name="Timp W."/>
            <person name="Zhang S.X."/>
            <person name="Salzberg S.L."/>
        </authorList>
    </citation>
    <scope>NUCLEOTIDE SEQUENCE [LARGE SCALE GENOMIC DNA]</scope>
    <source>
        <strain evidence="9 10">JHH-5317</strain>
    </source>
</reference>
<dbReference type="PANTHER" id="PTHR13116">
    <property type="entry name" value="ER MEMBRANE PROTEIN COMPLEX SUBUNIT 3"/>
    <property type="match status" value="1"/>
</dbReference>
<dbReference type="PIRSF" id="PIRSF010045">
    <property type="entry name" value="DUF850_TM_euk"/>
    <property type="match status" value="1"/>
</dbReference>
<evidence type="ECO:0000256" key="8">
    <source>
        <dbReference type="SAM" id="Phobius"/>
    </source>
</evidence>
<gene>
    <name evidence="9" type="ORF">jhhlp_006518</name>
</gene>
<protein>
    <recommendedName>
        <fullName evidence="3 7">ER membrane protein complex subunit 3</fullName>
    </recommendedName>
</protein>
<dbReference type="AlphaFoldDB" id="A0A2N3N642"/>
<dbReference type="OrthoDB" id="6745403at2759"/>
<evidence type="ECO:0000256" key="6">
    <source>
        <dbReference type="ARBA" id="ARBA00023136"/>
    </source>
</evidence>
<feature type="transmembrane region" description="Helical" evidence="8">
    <location>
        <begin position="127"/>
        <end position="148"/>
    </location>
</feature>